<dbReference type="EMBL" id="BJYZ01000059">
    <property type="protein sequence ID" value="GEO43021.1"/>
    <property type="molecule type" value="Genomic_DNA"/>
</dbReference>
<dbReference type="Pfam" id="PF09572">
    <property type="entry name" value="RE_XamI"/>
    <property type="match status" value="1"/>
</dbReference>
<dbReference type="Proteomes" id="UP000321523">
    <property type="component" value="Unassembled WGS sequence"/>
</dbReference>
<evidence type="ECO:0008006" key="3">
    <source>
        <dbReference type="Google" id="ProtNLM"/>
    </source>
</evidence>
<reference evidence="1 2" key="1">
    <citation type="submission" date="2019-07" db="EMBL/GenBank/DDBJ databases">
        <title>Whole genome shotgun sequence of Skermanella aerolata NBRC 106429.</title>
        <authorList>
            <person name="Hosoyama A."/>
            <person name="Uohara A."/>
            <person name="Ohji S."/>
            <person name="Ichikawa N."/>
        </authorList>
    </citation>
    <scope>NUCLEOTIDE SEQUENCE [LARGE SCALE GENOMIC DNA]</scope>
    <source>
        <strain evidence="1 2">NBRC 106429</strain>
    </source>
</reference>
<dbReference type="InterPro" id="IPR019072">
    <property type="entry name" value="Restrct_endonuc_II_XamI"/>
</dbReference>
<dbReference type="GO" id="GO:0003677">
    <property type="term" value="F:DNA binding"/>
    <property type="evidence" value="ECO:0007669"/>
    <property type="project" value="InterPro"/>
</dbReference>
<evidence type="ECO:0000313" key="2">
    <source>
        <dbReference type="Proteomes" id="UP000321523"/>
    </source>
</evidence>
<sequence length="329" mass="37033">MAADSYYTPVNLNKPERWKADIIKSVDMYNDWFMSFAPVAFRETRVKVTENVESTLKRTENLTNIKPDLLKMHPGALQTLRMSTCPPLAVDRLIGLAGVSKNLVGCMEIGEIPRRMPLAELERDLSKIGAIIEKMADPDIFVWLGRATDATETEVHRAATIVADRLCGAVANPIIRNAQEKRQLALISAWLEAREPKYTRLPEGIRFDAMPPGTYSFRLNVPVKQEGGTKNVNIPVDAVVMPHTAQNGDLPLLIEAKSAGDFTNTNKRRKEEATKVQQLRSTYNRDGKYIRFILFLCGYFDSGYLGYEAAEGIDWVWEHEVNDLAKFGI</sequence>
<dbReference type="GO" id="GO:0009036">
    <property type="term" value="F:type II site-specific deoxyribonuclease activity"/>
    <property type="evidence" value="ECO:0007669"/>
    <property type="project" value="InterPro"/>
</dbReference>
<name>A0A512E2R7_9PROT</name>
<evidence type="ECO:0000313" key="1">
    <source>
        <dbReference type="EMBL" id="GEO43021.1"/>
    </source>
</evidence>
<keyword evidence="2" id="KW-1185">Reference proteome</keyword>
<comment type="caution">
    <text evidence="1">The sequence shown here is derived from an EMBL/GenBank/DDBJ whole genome shotgun (WGS) entry which is preliminary data.</text>
</comment>
<gene>
    <name evidence="1" type="ORF">SAE02_71690</name>
</gene>
<proteinExistence type="predicted"/>
<dbReference type="GO" id="GO:0009307">
    <property type="term" value="P:DNA restriction-modification system"/>
    <property type="evidence" value="ECO:0007669"/>
    <property type="project" value="InterPro"/>
</dbReference>
<protein>
    <recommendedName>
        <fullName evidence="3">Restriction endonuclease</fullName>
    </recommendedName>
</protein>
<organism evidence="1 2">
    <name type="scientific">Skermanella aerolata</name>
    <dbReference type="NCBI Taxonomy" id="393310"/>
    <lineage>
        <taxon>Bacteria</taxon>
        <taxon>Pseudomonadati</taxon>
        <taxon>Pseudomonadota</taxon>
        <taxon>Alphaproteobacteria</taxon>
        <taxon>Rhodospirillales</taxon>
        <taxon>Azospirillaceae</taxon>
        <taxon>Skermanella</taxon>
    </lineage>
</organism>
<accession>A0A512E2R7</accession>
<dbReference type="RefSeq" id="WP_211099461.1">
    <property type="nucleotide sequence ID" value="NZ_BJYZ01000059.1"/>
</dbReference>
<dbReference type="AlphaFoldDB" id="A0A512E2R7"/>